<protein>
    <submittedName>
        <fullName evidence="3">Uncharacterized protein</fullName>
    </submittedName>
</protein>
<organism evidence="3 4">
    <name type="scientific">Xanthobacter autotrophicus</name>
    <dbReference type="NCBI Taxonomy" id="280"/>
    <lineage>
        <taxon>Bacteria</taxon>
        <taxon>Pseudomonadati</taxon>
        <taxon>Pseudomonadota</taxon>
        <taxon>Alphaproteobacteria</taxon>
        <taxon>Hyphomicrobiales</taxon>
        <taxon>Xanthobacteraceae</taxon>
        <taxon>Xanthobacter</taxon>
    </lineage>
</organism>
<reference evidence="3 4" key="1">
    <citation type="submission" date="2019-05" db="EMBL/GenBank/DDBJ databases">
        <authorList>
            <person name="Zhou X."/>
        </authorList>
    </citation>
    <scope>NUCLEOTIDE SEQUENCE [LARGE SCALE GENOMIC DNA]</scope>
    <source>
        <strain evidence="3 4">DSM 432</strain>
    </source>
</reference>
<proteinExistence type="predicted"/>
<feature type="region of interest" description="Disordered" evidence="1">
    <location>
        <begin position="1"/>
        <end position="24"/>
    </location>
</feature>
<dbReference type="GeneID" id="95774460"/>
<evidence type="ECO:0000256" key="2">
    <source>
        <dbReference type="SAM" id="Phobius"/>
    </source>
</evidence>
<evidence type="ECO:0000256" key="1">
    <source>
        <dbReference type="SAM" id="MobiDB-lite"/>
    </source>
</evidence>
<feature type="transmembrane region" description="Helical" evidence="2">
    <location>
        <begin position="119"/>
        <end position="138"/>
    </location>
</feature>
<keyword evidence="2" id="KW-1133">Transmembrane helix</keyword>
<dbReference type="Proteomes" id="UP000305131">
    <property type="component" value="Unassembled WGS sequence"/>
</dbReference>
<dbReference type="EMBL" id="VAUP01000028">
    <property type="protein sequence ID" value="TLX42635.1"/>
    <property type="molecule type" value="Genomic_DNA"/>
</dbReference>
<keyword evidence="2" id="KW-0472">Membrane</keyword>
<dbReference type="RefSeq" id="WP_138399995.1">
    <property type="nucleotide sequence ID" value="NZ_JBAFVI010000004.1"/>
</dbReference>
<keyword evidence="2" id="KW-0812">Transmembrane</keyword>
<feature type="transmembrane region" description="Helical" evidence="2">
    <location>
        <begin position="41"/>
        <end position="61"/>
    </location>
</feature>
<accession>A0A6C1KEG6</accession>
<dbReference type="AlphaFoldDB" id="A0A6C1KEG6"/>
<gene>
    <name evidence="3" type="ORF">FBQ73_13440</name>
</gene>
<evidence type="ECO:0000313" key="3">
    <source>
        <dbReference type="EMBL" id="TLX42635.1"/>
    </source>
</evidence>
<feature type="transmembrane region" description="Helical" evidence="2">
    <location>
        <begin position="67"/>
        <end position="87"/>
    </location>
</feature>
<evidence type="ECO:0000313" key="4">
    <source>
        <dbReference type="Proteomes" id="UP000305131"/>
    </source>
</evidence>
<sequence length="140" mass="15464">MNDATAESPADTQGAKAEKSKDDPNKISQWRSLMQATSSPIKLFALIVLVCNTVFGAAAAISSPANFMYTLHAFLAVVASFVLMAIWSPRSFYSPAELKTLLEVEQQVGRSVFPESRPWMMTLSFFVGLLIYAIYQFATR</sequence>
<comment type="caution">
    <text evidence="3">The sequence shown here is derived from an EMBL/GenBank/DDBJ whole genome shotgun (WGS) entry which is preliminary data.</text>
</comment>
<name>A0A6C1KEG6_XANAU</name>